<keyword evidence="5" id="KW-1185">Reference proteome</keyword>
<dbReference type="InterPro" id="IPR036890">
    <property type="entry name" value="HATPase_C_sf"/>
</dbReference>
<accession>A0A4R8I522</accession>
<dbReference type="PROSITE" id="PS51257">
    <property type="entry name" value="PROKAR_LIPOPROTEIN"/>
    <property type="match status" value="1"/>
</dbReference>
<comment type="caution">
    <text evidence="4">The sequence shown here is derived from an EMBL/GenBank/DDBJ whole genome shotgun (WGS) entry which is preliminary data.</text>
</comment>
<keyword evidence="2" id="KW-1133">Transmembrane helix</keyword>
<proteinExistence type="predicted"/>
<gene>
    <name evidence="4" type="ORF">B0I22_3142</name>
</gene>
<dbReference type="Gene3D" id="3.30.565.10">
    <property type="entry name" value="Histidine kinase-like ATPase, C-terminal domain"/>
    <property type="match status" value="1"/>
</dbReference>
<feature type="transmembrane region" description="Helical" evidence="2">
    <location>
        <begin position="340"/>
        <end position="357"/>
    </location>
</feature>
<dbReference type="Gene3D" id="1.25.40.10">
    <property type="entry name" value="Tetratricopeptide repeat domain"/>
    <property type="match status" value="2"/>
</dbReference>
<evidence type="ECO:0000313" key="5">
    <source>
        <dbReference type="Proteomes" id="UP000295313"/>
    </source>
</evidence>
<sequence>MNLKLNLLLVFLILLSCSQNDPVIKQMNTNDSLYYEKAIEYRDNKNLDSAFFYFYKAKETFLKSNDSFGAGKCLINAAIILNDKGDYFGSQETGLDAIKYFNKSNSSHQHYLGTNYNNLGITSSKINEYKQAIEFYKLAIDFSDSPLDTKVYLNNKANAYRKNKEYKNALNIYQKILMDNSVKNDKDFARTITNIAENKFLQNPNYNPVPEFKKALRIRLKEKDNWGLNSSYAHLADYYIENQKDSALVYARKMLLVAKEIKSPDDQVEALQKLISLEDANHSKQYFKAYQKLNDSLQTARSKAKNQFALVRYETEKNKADFLKAQAEGIEKENHIITQYVFLSIALLVIIGLYLYLNRRKKIHQQEKLLGVKNTELKYSKKVHDRVANRIYQILSQVENTENIDRDALLFNLENVYETSRDISYENADVSETQNFRLQLSNMLRSYASERIKIFITGNEEEIWQKTNHLQKTEIYLILQELMTNMKKHSKAEKVFIKFSDETSVINIAYIDNGIGIQQLSKKNGLQNTENRINTIHGTITFDTETNRLLKINISFPI</sequence>
<evidence type="ECO:0000313" key="4">
    <source>
        <dbReference type="EMBL" id="TDX83080.1"/>
    </source>
</evidence>
<dbReference type="AlphaFoldDB" id="A0A4R8I522"/>
<feature type="chain" id="PRO_5020448379" evidence="3">
    <location>
        <begin position="21"/>
        <end position="558"/>
    </location>
</feature>
<dbReference type="SUPFAM" id="SSF55874">
    <property type="entry name" value="ATPase domain of HSP90 chaperone/DNA topoisomerase II/histidine kinase"/>
    <property type="match status" value="1"/>
</dbReference>
<evidence type="ECO:0000256" key="3">
    <source>
        <dbReference type="SAM" id="SignalP"/>
    </source>
</evidence>
<dbReference type="InterPro" id="IPR019734">
    <property type="entry name" value="TPR_rpt"/>
</dbReference>
<evidence type="ECO:0000256" key="2">
    <source>
        <dbReference type="SAM" id="Phobius"/>
    </source>
</evidence>
<protein>
    <submittedName>
        <fullName evidence="4">Tetratricopeptide repeat protein</fullName>
    </submittedName>
</protein>
<name>A0A4R8I522_9FLAO</name>
<organism evidence="4 5">
    <name type="scientific">Epilithonimonas xixisoli</name>
    <dbReference type="NCBI Taxonomy" id="1476462"/>
    <lineage>
        <taxon>Bacteria</taxon>
        <taxon>Pseudomonadati</taxon>
        <taxon>Bacteroidota</taxon>
        <taxon>Flavobacteriia</taxon>
        <taxon>Flavobacteriales</taxon>
        <taxon>Weeksellaceae</taxon>
        <taxon>Chryseobacterium group</taxon>
        <taxon>Epilithonimonas</taxon>
    </lineage>
</organism>
<dbReference type="EMBL" id="SOEO01000003">
    <property type="protein sequence ID" value="TDX83080.1"/>
    <property type="molecule type" value="Genomic_DNA"/>
</dbReference>
<dbReference type="SMART" id="SM00028">
    <property type="entry name" value="TPR"/>
    <property type="match status" value="3"/>
</dbReference>
<keyword evidence="1" id="KW-0802">TPR repeat</keyword>
<dbReference type="Proteomes" id="UP000295313">
    <property type="component" value="Unassembled WGS sequence"/>
</dbReference>
<keyword evidence="3" id="KW-0732">Signal</keyword>
<dbReference type="PROSITE" id="PS50005">
    <property type="entry name" value="TPR"/>
    <property type="match status" value="1"/>
</dbReference>
<keyword evidence="2" id="KW-0472">Membrane</keyword>
<reference evidence="4 5" key="1">
    <citation type="submission" date="2019-03" db="EMBL/GenBank/DDBJ databases">
        <title>Genomic Encyclopedia of Type Strains, Phase III (KMG-III): the genomes of soil and plant-associated and newly described type strains.</title>
        <authorList>
            <person name="Whitman W."/>
        </authorList>
    </citation>
    <scope>NUCLEOTIDE SEQUENCE [LARGE SCALE GENOMIC DNA]</scope>
    <source>
        <strain evidence="4 5">CGMCC 1.12802</strain>
    </source>
</reference>
<feature type="signal peptide" evidence="3">
    <location>
        <begin position="1"/>
        <end position="20"/>
    </location>
</feature>
<dbReference type="SUPFAM" id="SSF48452">
    <property type="entry name" value="TPR-like"/>
    <property type="match status" value="1"/>
</dbReference>
<feature type="repeat" description="TPR" evidence="1">
    <location>
        <begin position="113"/>
        <end position="146"/>
    </location>
</feature>
<dbReference type="InterPro" id="IPR011990">
    <property type="entry name" value="TPR-like_helical_dom_sf"/>
</dbReference>
<keyword evidence="2" id="KW-0812">Transmembrane</keyword>
<evidence type="ECO:0000256" key="1">
    <source>
        <dbReference type="PROSITE-ProRule" id="PRU00339"/>
    </source>
</evidence>